<sequence length="185" mass="19653">LFTPPKKRKEKKKCMYPDRTNTGCIDQSMPTSCSLLCSAKNSGGTSLSLSRLDDAVCRDPTWECPSSCSSSRDTSKSGGTSLSLSSWWLPAVRVSPGFACVAGCGSPSPLCQGSSTSSTVRAAWYCCRLARSRLSASRKASSSAPMAQIKRFQLLRSAILMCSSSSKMTFPILGSSAFTPSCSAR</sequence>
<dbReference type="AlphaFoldDB" id="A0A161VDH4"/>
<protein>
    <submittedName>
        <fullName evidence="1">Uncharacterized protein</fullName>
    </submittedName>
</protein>
<feature type="non-terminal residue" evidence="1">
    <location>
        <position position="1"/>
    </location>
</feature>
<dbReference type="Proteomes" id="UP000076584">
    <property type="component" value="Unassembled WGS sequence"/>
</dbReference>
<comment type="caution">
    <text evidence="1">The sequence shown here is derived from an EMBL/GenBank/DDBJ whole genome shotgun (WGS) entry which is preliminary data.</text>
</comment>
<proteinExistence type="predicted"/>
<evidence type="ECO:0000313" key="2">
    <source>
        <dbReference type="Proteomes" id="UP000076584"/>
    </source>
</evidence>
<dbReference type="EMBL" id="LFIW01002761">
    <property type="protein sequence ID" value="KZL63485.1"/>
    <property type="molecule type" value="Genomic_DNA"/>
</dbReference>
<name>A0A161VDH4_COLIC</name>
<accession>A0A161VDH4</accession>
<reference evidence="1 2" key="1">
    <citation type="submission" date="2015-06" db="EMBL/GenBank/DDBJ databases">
        <title>Survival trade-offs in plant roots during colonization by closely related pathogenic and mutualistic fungi.</title>
        <authorList>
            <person name="Hacquard S."/>
            <person name="Kracher B."/>
            <person name="Hiruma K."/>
            <person name="Weinman A."/>
            <person name="Muench P."/>
            <person name="Garrido Oter R."/>
            <person name="Ver Loren van Themaat E."/>
            <person name="Dallerey J.-F."/>
            <person name="Damm U."/>
            <person name="Henrissat B."/>
            <person name="Lespinet O."/>
            <person name="Thon M."/>
            <person name="Kemen E."/>
            <person name="McHardy A.C."/>
            <person name="Schulze-Lefert P."/>
            <person name="O'Connell R.J."/>
        </authorList>
    </citation>
    <scope>NUCLEOTIDE SEQUENCE [LARGE SCALE GENOMIC DNA]</scope>
    <source>
        <strain evidence="1 2">MAFF 238704</strain>
    </source>
</reference>
<gene>
    <name evidence="1" type="ORF">CI238_11295</name>
</gene>
<evidence type="ECO:0000313" key="1">
    <source>
        <dbReference type="EMBL" id="KZL63485.1"/>
    </source>
</evidence>
<organism evidence="1 2">
    <name type="scientific">Colletotrichum incanum</name>
    <name type="common">Soybean anthracnose fungus</name>
    <dbReference type="NCBI Taxonomy" id="1573173"/>
    <lineage>
        <taxon>Eukaryota</taxon>
        <taxon>Fungi</taxon>
        <taxon>Dikarya</taxon>
        <taxon>Ascomycota</taxon>
        <taxon>Pezizomycotina</taxon>
        <taxon>Sordariomycetes</taxon>
        <taxon>Hypocreomycetidae</taxon>
        <taxon>Glomerellales</taxon>
        <taxon>Glomerellaceae</taxon>
        <taxon>Colletotrichum</taxon>
        <taxon>Colletotrichum spaethianum species complex</taxon>
    </lineage>
</organism>
<keyword evidence="2" id="KW-1185">Reference proteome</keyword>